<dbReference type="GO" id="GO:0005829">
    <property type="term" value="C:cytosol"/>
    <property type="evidence" value="ECO:0007669"/>
    <property type="project" value="TreeGrafter"/>
</dbReference>
<dbReference type="Pfam" id="PF10033">
    <property type="entry name" value="ATG13"/>
    <property type="match status" value="1"/>
</dbReference>
<dbReference type="Gene3D" id="3.30.900.10">
    <property type="entry name" value="HORMA domain"/>
    <property type="match status" value="1"/>
</dbReference>
<evidence type="ECO:0000256" key="2">
    <source>
        <dbReference type="ARBA" id="ARBA00013801"/>
    </source>
</evidence>
<dbReference type="RefSeq" id="XP_024665034.1">
    <property type="nucleotide sequence ID" value="XM_024809266.1"/>
</dbReference>
<evidence type="ECO:0000256" key="1">
    <source>
        <dbReference type="ARBA" id="ARBA00005246"/>
    </source>
</evidence>
<feature type="region of interest" description="Disordered" evidence="5">
    <location>
        <begin position="279"/>
        <end position="337"/>
    </location>
</feature>
<feature type="region of interest" description="Disordered" evidence="5">
    <location>
        <begin position="545"/>
        <end position="612"/>
    </location>
</feature>
<dbReference type="AlphaFoldDB" id="A0A2T0FJG8"/>
<dbReference type="GO" id="GO:0000423">
    <property type="term" value="P:mitophagy"/>
    <property type="evidence" value="ECO:0007669"/>
    <property type="project" value="TreeGrafter"/>
</dbReference>
<feature type="compositionally biased region" description="Low complexity" evidence="5">
    <location>
        <begin position="554"/>
        <end position="584"/>
    </location>
</feature>
<dbReference type="GeneID" id="36516457"/>
<keyword evidence="8" id="KW-1185">Reference proteome</keyword>
<comment type="similarity">
    <text evidence="1 4">Belongs to the ATG13 family. Fungi subfamily.</text>
</comment>
<name>A0A2T0FJG8_9ASCO</name>
<feature type="compositionally biased region" description="Acidic residues" evidence="5">
    <location>
        <begin position="601"/>
        <end position="612"/>
    </location>
</feature>
<dbReference type="PANTHER" id="PTHR13430">
    <property type="match status" value="1"/>
</dbReference>
<evidence type="ECO:0000313" key="7">
    <source>
        <dbReference type="EMBL" id="PRT55089.1"/>
    </source>
</evidence>
<protein>
    <recommendedName>
        <fullName evidence="2 4">Autophagy-related protein 13</fullName>
    </recommendedName>
</protein>
<dbReference type="EMBL" id="NDIQ01000021">
    <property type="protein sequence ID" value="PRT55089.1"/>
    <property type="molecule type" value="Genomic_DNA"/>
</dbReference>
<dbReference type="GO" id="GO:0034497">
    <property type="term" value="P:protein localization to phagophore assembly site"/>
    <property type="evidence" value="ECO:0007669"/>
    <property type="project" value="TreeGrafter"/>
</dbReference>
<gene>
    <name evidence="7" type="ORF">B9G98_02709</name>
</gene>
<proteinExistence type="inferred from homology"/>
<evidence type="ECO:0000313" key="8">
    <source>
        <dbReference type="Proteomes" id="UP000238350"/>
    </source>
</evidence>
<dbReference type="GO" id="GO:0034727">
    <property type="term" value="P:piecemeal microautophagy of the nucleus"/>
    <property type="evidence" value="ECO:0007669"/>
    <property type="project" value="TreeGrafter"/>
</dbReference>
<dbReference type="InterPro" id="IPR040182">
    <property type="entry name" value="ATG13"/>
</dbReference>
<feature type="compositionally biased region" description="Polar residues" evidence="5">
    <location>
        <begin position="287"/>
        <end position="306"/>
    </location>
</feature>
<reference evidence="7 8" key="1">
    <citation type="submission" date="2017-04" db="EMBL/GenBank/DDBJ databases">
        <title>Genome sequencing of [Candida] sorbophila.</title>
        <authorList>
            <person name="Ahn J.O."/>
        </authorList>
    </citation>
    <scope>NUCLEOTIDE SEQUENCE [LARGE SCALE GENOMIC DNA]</scope>
    <source>
        <strain evidence="7 8">DS02</strain>
    </source>
</reference>
<dbReference type="GO" id="GO:1990316">
    <property type="term" value="C:Atg1/ULK1 kinase complex"/>
    <property type="evidence" value="ECO:0007669"/>
    <property type="project" value="InterPro"/>
</dbReference>
<accession>A0A2T0FJG8</accession>
<feature type="compositionally biased region" description="Low complexity" evidence="5">
    <location>
        <begin position="315"/>
        <end position="337"/>
    </location>
</feature>
<feature type="region of interest" description="Disordered" evidence="5">
    <location>
        <begin position="180"/>
        <end position="206"/>
    </location>
</feature>
<comment type="caution">
    <text evidence="7">The sequence shown here is derived from an EMBL/GenBank/DDBJ whole genome shotgun (WGS) entry which is preliminary data.</text>
</comment>
<dbReference type="InterPro" id="IPR036570">
    <property type="entry name" value="HORMA_dom_sf"/>
</dbReference>
<dbReference type="OrthoDB" id="70161at2759"/>
<keyword evidence="3 4" id="KW-0072">Autophagy</keyword>
<feature type="domain" description="Autophagy-related protein 13 N-terminal" evidence="6">
    <location>
        <begin position="11"/>
        <end position="240"/>
    </location>
</feature>
<evidence type="ECO:0000256" key="4">
    <source>
        <dbReference type="RuleBase" id="RU361214"/>
    </source>
</evidence>
<organism evidence="7 8">
    <name type="scientific">Wickerhamiella sorbophila</name>
    <dbReference type="NCBI Taxonomy" id="45607"/>
    <lineage>
        <taxon>Eukaryota</taxon>
        <taxon>Fungi</taxon>
        <taxon>Dikarya</taxon>
        <taxon>Ascomycota</taxon>
        <taxon>Saccharomycotina</taxon>
        <taxon>Dipodascomycetes</taxon>
        <taxon>Dipodascales</taxon>
        <taxon>Trichomonascaceae</taxon>
        <taxon>Wickerhamiella</taxon>
    </lineage>
</organism>
<feature type="compositionally biased region" description="Low complexity" evidence="5">
    <location>
        <begin position="193"/>
        <end position="206"/>
    </location>
</feature>
<dbReference type="PANTHER" id="PTHR13430:SF4">
    <property type="entry name" value="AUTOPHAGY-RELATED PROTEIN 13"/>
    <property type="match status" value="1"/>
</dbReference>
<evidence type="ECO:0000256" key="3">
    <source>
        <dbReference type="ARBA" id="ARBA00023006"/>
    </source>
</evidence>
<feature type="region of interest" description="Disordered" evidence="5">
    <location>
        <begin position="451"/>
        <end position="479"/>
    </location>
</feature>
<dbReference type="GO" id="GO:0000407">
    <property type="term" value="C:phagophore assembly site"/>
    <property type="evidence" value="ECO:0007669"/>
    <property type="project" value="TreeGrafter"/>
</dbReference>
<dbReference type="Proteomes" id="UP000238350">
    <property type="component" value="Unassembled WGS sequence"/>
</dbReference>
<evidence type="ECO:0000256" key="5">
    <source>
        <dbReference type="SAM" id="MobiDB-lite"/>
    </source>
</evidence>
<dbReference type="STRING" id="45607.A0A2T0FJG8"/>
<feature type="compositionally biased region" description="Low complexity" evidence="5">
    <location>
        <begin position="462"/>
        <end position="479"/>
    </location>
</feature>
<feature type="region of interest" description="Disordered" evidence="5">
    <location>
        <begin position="355"/>
        <end position="390"/>
    </location>
</feature>
<evidence type="ECO:0000259" key="6">
    <source>
        <dbReference type="Pfam" id="PF10033"/>
    </source>
</evidence>
<sequence length="625" mass="67005">MSERGKLQQVIHNFFNKVVQIAAGSRLVPNASGTGKTNKWFNLEIEELDGMRDDLRQWRTAAESGTPLPPLVVEVYLDVSELKPKQSLVFTDAQGKTWPGERKEIVLERWIVEFRPDQKGQPEDLPVVYKRCIVAMRALYTLSRLLPTWSLYQRLTRQKLAASPLRIGCRALDGSRPISSRGRVGLSEKIGASPSSTPPSSALSVSPDATSHLASYAFSPITTPAGTLNLTISYRTEVNFGIDDADVVFAQQFLELDRPTELSTPRSRSRPIVSFTQPFRTPEPAAMNTNRARTPSNGSVARANSTGPNAGGVVGSSPVPVPKAGASGTAAGSFNSSTSSSMHRFLSSFASRQSAMGRPGSLESRHSVDYRSNPVSTASTPSSLEPGSGIYVPNSGVGDFMRFVNDTQKRASGFKGHTSTSLDNSLSKYQNMRQSYMQLTESLMLSSQRIESPVEPGPVSPVRPSGFVGSPSSARSLSPSRPIPLIESLSPTNPGNAFPHASSAPAAVAPVEVLNPVAGSISQGKLSGGAASALARYAHPPIVPSRLSEQYSGRSPSVNDPPRSRRPSSTSVTSTSRTSAAQQRARNRLSYYIDSDTAGPGDEDDDVKDGSDDELLFAMSDMNCI</sequence>
<dbReference type="InterPro" id="IPR018731">
    <property type="entry name" value="Atg13_N"/>
</dbReference>
<feature type="compositionally biased region" description="Polar residues" evidence="5">
    <location>
        <begin position="373"/>
        <end position="385"/>
    </location>
</feature>